<dbReference type="AlphaFoldDB" id="G7E5M9"/>
<dbReference type="EMBL" id="BABT02000150">
    <property type="protein sequence ID" value="GAA98139.1"/>
    <property type="molecule type" value="Genomic_DNA"/>
</dbReference>
<organism evidence="5 6">
    <name type="scientific">Mixia osmundae (strain CBS 9802 / IAM 14324 / JCM 22182 / KY 12970)</name>
    <dbReference type="NCBI Taxonomy" id="764103"/>
    <lineage>
        <taxon>Eukaryota</taxon>
        <taxon>Fungi</taxon>
        <taxon>Dikarya</taxon>
        <taxon>Basidiomycota</taxon>
        <taxon>Pucciniomycotina</taxon>
        <taxon>Mixiomycetes</taxon>
        <taxon>Mixiales</taxon>
        <taxon>Mixiaceae</taxon>
        <taxon>Mixia</taxon>
    </lineage>
</organism>
<dbReference type="OrthoDB" id="202415at2759"/>
<keyword evidence="6" id="KW-1185">Reference proteome</keyword>
<dbReference type="eggNOG" id="ENOG502QUUP">
    <property type="taxonomic scope" value="Eukaryota"/>
</dbReference>
<keyword evidence="3" id="KW-0472">Membrane</keyword>
<feature type="domain" description="Glycosyl transferase CAP10" evidence="4">
    <location>
        <begin position="328"/>
        <end position="600"/>
    </location>
</feature>
<feature type="transmembrane region" description="Helical" evidence="3">
    <location>
        <begin position="18"/>
        <end position="36"/>
    </location>
</feature>
<dbReference type="PANTHER" id="PTHR12203">
    <property type="entry name" value="KDEL LYS-ASP-GLU-LEU CONTAINING - RELATED"/>
    <property type="match status" value="1"/>
</dbReference>
<keyword evidence="3" id="KW-0812">Transmembrane</keyword>
<name>G7E5M9_MIXOS</name>
<dbReference type="Proteomes" id="UP000009131">
    <property type="component" value="Unassembled WGS sequence"/>
</dbReference>
<accession>G7E5M9</accession>
<comment type="similarity">
    <text evidence="1">Belongs to the glycosyltransferase 90 family.</text>
</comment>
<evidence type="ECO:0000313" key="5">
    <source>
        <dbReference type="EMBL" id="GAA98139.1"/>
    </source>
</evidence>
<dbReference type="InParanoid" id="G7E5M9"/>
<dbReference type="Pfam" id="PF05686">
    <property type="entry name" value="Glyco_transf_90"/>
    <property type="match status" value="1"/>
</dbReference>
<evidence type="ECO:0000256" key="2">
    <source>
        <dbReference type="ARBA" id="ARBA00022679"/>
    </source>
</evidence>
<evidence type="ECO:0000259" key="4">
    <source>
        <dbReference type="SMART" id="SM00672"/>
    </source>
</evidence>
<dbReference type="InterPro" id="IPR051091">
    <property type="entry name" value="O-Glucosyltr/Glycosyltrsf_90"/>
</dbReference>
<dbReference type="PANTHER" id="PTHR12203:SF35">
    <property type="entry name" value="PROTEIN O-GLUCOSYLTRANSFERASE 1"/>
    <property type="match status" value="1"/>
</dbReference>
<dbReference type="STRING" id="764103.G7E5M9"/>
<sequence length="691" mass="78292">MAVRDASKSPSRKEWRSFALTGSLALIVMLVVMLSGSKVLQNHLVLTDVDAEHPILTKLKRADTAWAEKLARQSRTLSQAKAEYRRRYHRLPPPGYDQWYEYAKKRGVVLIDEYDNIMRDLEPYWQLPPAVLRQRTLEAVEEVPFLHLLEFKNHSAYSGPSKATRAYHFSRLIEPFRKQLPDFSMAINNIAEPRVLVPWKEQQDLANGIMDETPLKERFPSQTWTGDGSVWSAYVASCPPETAVRKTLVKVRADMVTTPRHTVIARNHTTKRTGKRLISPPPRDTVLRGTTNKTAAGSLTITQSLVSPSFTFEDETAVSKETLCNNPRKKDTIGLFYSDWRTLQGLYPIFSVSKIDGFADISIPSHYYVGARRAGYTFDPSPELDGKNANPLNWPRKIPQLFWRGSTTGGGNNPPRHQHYFTRHRFLSISSPKESVKSQELIYPIASGSNPILHREIYPRYQLNRRVMNASFTSLSGCGDAVVCNETMQEYSFAKPTPLADMQNYKFILDLDGLAYSARFLGLLAMGTVTLKSTVYDEFWSELLVPWKHYVPVSQDFAEIYNILAFFDSPSLTGRPVTAGARRQWPLVNFLPASIALSSCLAHPEQFSASNYNSTSQFSNSLAGWTSCGKLFLSDVRGHPRLPPGEAAAIRIATAAQDWKRDFGAKEHMEVWGARLALEWARLWNRDFEDF</sequence>
<protein>
    <recommendedName>
        <fullName evidence="4">Glycosyl transferase CAP10 domain-containing protein</fullName>
    </recommendedName>
</protein>
<evidence type="ECO:0000256" key="3">
    <source>
        <dbReference type="SAM" id="Phobius"/>
    </source>
</evidence>
<dbReference type="GO" id="GO:0016740">
    <property type="term" value="F:transferase activity"/>
    <property type="evidence" value="ECO:0007669"/>
    <property type="project" value="UniProtKB-KW"/>
</dbReference>
<keyword evidence="2" id="KW-0808">Transferase</keyword>
<comment type="caution">
    <text evidence="5">The sequence shown here is derived from an EMBL/GenBank/DDBJ whole genome shotgun (WGS) entry which is preliminary data.</text>
</comment>
<evidence type="ECO:0000313" key="6">
    <source>
        <dbReference type="Proteomes" id="UP000009131"/>
    </source>
</evidence>
<evidence type="ECO:0000256" key="1">
    <source>
        <dbReference type="ARBA" id="ARBA00010118"/>
    </source>
</evidence>
<keyword evidence="3" id="KW-1133">Transmembrane helix</keyword>
<reference evidence="5 6" key="2">
    <citation type="journal article" date="2012" name="Open Biol.">
        <title>Characteristics of nucleosomes and linker DNA regions on the genome of the basidiomycete Mixia osmundae revealed by mono- and dinucleosome mapping.</title>
        <authorList>
            <person name="Nishida H."/>
            <person name="Kondo S."/>
            <person name="Matsumoto T."/>
            <person name="Suzuki Y."/>
            <person name="Yoshikawa H."/>
            <person name="Taylor T.D."/>
            <person name="Sugiyama J."/>
        </authorList>
    </citation>
    <scope>NUCLEOTIDE SEQUENCE [LARGE SCALE GENOMIC DNA]</scope>
    <source>
        <strain evidence="6">CBS 9802 / IAM 14324 / JCM 22182 / KY 12970</strain>
    </source>
</reference>
<proteinExistence type="inferred from homology"/>
<dbReference type="OMA" id="HYQQGHF"/>
<dbReference type="HOGENOM" id="CLU_005027_4_1_1"/>
<reference evidence="5 6" key="1">
    <citation type="journal article" date="2011" name="J. Gen. Appl. Microbiol.">
        <title>Draft genome sequencing of the enigmatic basidiomycete Mixia osmundae.</title>
        <authorList>
            <person name="Nishida H."/>
            <person name="Nagatsuka Y."/>
            <person name="Sugiyama J."/>
        </authorList>
    </citation>
    <scope>NUCLEOTIDE SEQUENCE [LARGE SCALE GENOMIC DNA]</scope>
    <source>
        <strain evidence="6">CBS 9802 / IAM 14324 / JCM 22182 / KY 12970</strain>
    </source>
</reference>
<dbReference type="RefSeq" id="XP_014569329.1">
    <property type="nucleotide sequence ID" value="XM_014713843.1"/>
</dbReference>
<dbReference type="InterPro" id="IPR006598">
    <property type="entry name" value="CAP10"/>
</dbReference>
<dbReference type="SMART" id="SM00672">
    <property type="entry name" value="CAP10"/>
    <property type="match status" value="1"/>
</dbReference>
<gene>
    <name evidence="5" type="primary">Mo04822</name>
    <name evidence="5" type="ORF">E5Q_04822</name>
</gene>